<keyword evidence="2" id="KW-1185">Reference proteome</keyword>
<sequence length="118" mass="13949">MAKDEKLTDADLKQLVFKKDATVQFKLKKGIITIVRPQDHPVQKFFRKLHVRIPAQTYLDLDDYGSFVFRKINGKRNVYEIGQELAQKYQGADEFLYSRLLLYLQHIELNEHLIQRVA</sequence>
<dbReference type="Proteomes" id="UP001625389">
    <property type="component" value="Unassembled WGS sequence"/>
</dbReference>
<evidence type="ECO:0000313" key="2">
    <source>
        <dbReference type="Proteomes" id="UP001625389"/>
    </source>
</evidence>
<comment type="caution">
    <text evidence="1">The sequence shown here is derived from an EMBL/GenBank/DDBJ whole genome shotgun (WGS) entry which is preliminary data.</text>
</comment>
<dbReference type="InterPro" id="IPR008792">
    <property type="entry name" value="PQQD"/>
</dbReference>
<accession>A0ABW8UBQ5</accession>
<dbReference type="InterPro" id="IPR041881">
    <property type="entry name" value="PqqD_sf"/>
</dbReference>
<organism evidence="1 2">
    <name type="scientific">Loigolactobacillus zhaoyuanensis</name>
    <dbReference type="NCBI Taxonomy" id="2486017"/>
    <lineage>
        <taxon>Bacteria</taxon>
        <taxon>Bacillati</taxon>
        <taxon>Bacillota</taxon>
        <taxon>Bacilli</taxon>
        <taxon>Lactobacillales</taxon>
        <taxon>Lactobacillaceae</taxon>
        <taxon>Loigolactobacillus</taxon>
    </lineage>
</organism>
<gene>
    <name evidence="1" type="ORF">ACEN34_06645</name>
</gene>
<proteinExistence type="predicted"/>
<dbReference type="Pfam" id="PF05402">
    <property type="entry name" value="PqqD"/>
    <property type="match status" value="1"/>
</dbReference>
<protein>
    <submittedName>
        <fullName evidence="1">PqqD family protein</fullName>
    </submittedName>
</protein>
<dbReference type="EMBL" id="JBGQPK010000021">
    <property type="protein sequence ID" value="MFL2029294.1"/>
    <property type="molecule type" value="Genomic_DNA"/>
</dbReference>
<dbReference type="RefSeq" id="WP_125549827.1">
    <property type="nucleotide sequence ID" value="NZ_JBGQPK010000021.1"/>
</dbReference>
<dbReference type="Gene3D" id="1.10.10.1150">
    <property type="entry name" value="Coenzyme PQQ synthesis protein D (PqqD)"/>
    <property type="match status" value="1"/>
</dbReference>
<evidence type="ECO:0000313" key="1">
    <source>
        <dbReference type="EMBL" id="MFL2029294.1"/>
    </source>
</evidence>
<name>A0ABW8UBQ5_9LACO</name>
<reference evidence="1 2" key="1">
    <citation type="submission" date="2024-08" db="EMBL/GenBank/DDBJ databases">
        <authorList>
            <person name="Arias E."/>
        </authorList>
    </citation>
    <scope>NUCLEOTIDE SEQUENCE [LARGE SCALE GENOMIC DNA]</scope>
    <source>
        <strain evidence="1 2">FAM 25317</strain>
    </source>
</reference>